<evidence type="ECO:0000313" key="2">
    <source>
        <dbReference type="Proteomes" id="UP001195769"/>
    </source>
</evidence>
<sequence>MSSLTSLKTIKDIKQLQIDTALRVTYGKSTPHPGSSTSTKYSSTSRRSCDLGLRLPVVCSFRTKKWPMDYSGSDTTAVAIMYVVMSSPCYTEAQEKVSQQLDIVVGRDRGMLKLILVNKFQLLYLLTMLRPISFIKA</sequence>
<dbReference type="GeneID" id="64666368"/>
<keyword evidence="2" id="KW-1185">Reference proteome</keyword>
<comment type="caution">
    <text evidence="1">The sequence shown here is derived from an EMBL/GenBank/DDBJ whole genome shotgun (WGS) entry which is preliminary data.</text>
</comment>
<organism evidence="1 2">
    <name type="scientific">Suillus fuscotomentosus</name>
    <dbReference type="NCBI Taxonomy" id="1912939"/>
    <lineage>
        <taxon>Eukaryota</taxon>
        <taxon>Fungi</taxon>
        <taxon>Dikarya</taxon>
        <taxon>Basidiomycota</taxon>
        <taxon>Agaricomycotina</taxon>
        <taxon>Agaricomycetes</taxon>
        <taxon>Agaricomycetidae</taxon>
        <taxon>Boletales</taxon>
        <taxon>Suillineae</taxon>
        <taxon>Suillaceae</taxon>
        <taxon>Suillus</taxon>
    </lineage>
</organism>
<evidence type="ECO:0000313" key="1">
    <source>
        <dbReference type="EMBL" id="KAG1897844.1"/>
    </source>
</evidence>
<dbReference type="RefSeq" id="XP_041223420.1">
    <property type="nucleotide sequence ID" value="XM_041372070.1"/>
</dbReference>
<proteinExistence type="predicted"/>
<accession>A0AAD4E3I5</accession>
<gene>
    <name evidence="1" type="ORF">F5891DRAFT_507857</name>
</gene>
<dbReference type="AlphaFoldDB" id="A0AAD4E3I5"/>
<dbReference type="Proteomes" id="UP001195769">
    <property type="component" value="Unassembled WGS sequence"/>
</dbReference>
<dbReference type="EMBL" id="JABBWK010000043">
    <property type="protein sequence ID" value="KAG1897844.1"/>
    <property type="molecule type" value="Genomic_DNA"/>
</dbReference>
<name>A0AAD4E3I5_9AGAM</name>
<protein>
    <submittedName>
        <fullName evidence="1">Uncharacterized protein</fullName>
    </submittedName>
</protein>
<reference evidence="1" key="1">
    <citation type="journal article" date="2020" name="New Phytol.">
        <title>Comparative genomics reveals dynamic genome evolution in host specialist ectomycorrhizal fungi.</title>
        <authorList>
            <person name="Lofgren L.A."/>
            <person name="Nguyen N.H."/>
            <person name="Vilgalys R."/>
            <person name="Ruytinx J."/>
            <person name="Liao H.L."/>
            <person name="Branco S."/>
            <person name="Kuo A."/>
            <person name="LaButti K."/>
            <person name="Lipzen A."/>
            <person name="Andreopoulos W."/>
            <person name="Pangilinan J."/>
            <person name="Riley R."/>
            <person name="Hundley H."/>
            <person name="Na H."/>
            <person name="Barry K."/>
            <person name="Grigoriev I.V."/>
            <person name="Stajich J.E."/>
            <person name="Kennedy P.G."/>
        </authorList>
    </citation>
    <scope>NUCLEOTIDE SEQUENCE</scope>
    <source>
        <strain evidence="1">FC203</strain>
    </source>
</reference>